<dbReference type="EMBL" id="JAXHOZ010000011">
    <property type="protein sequence ID" value="MDY4376898.1"/>
    <property type="molecule type" value="Genomic_DNA"/>
</dbReference>
<gene>
    <name evidence="3" type="ORF">F126LOC_020420</name>
    <name evidence="1" type="ORF">H4F48_07815</name>
    <name evidence="2" type="ORF">SOV92_03395</name>
</gene>
<accession>A0A3S0Y1L8</accession>
<sequence length="52" mass="5778">MLCLLPDADVRNSDLFFTEAEPFRALSLLRVVGKVGGFIFRPQLAGLSFSYV</sequence>
<evidence type="ECO:0000313" key="2">
    <source>
        <dbReference type="EMBL" id="MDY4376898.1"/>
    </source>
</evidence>
<proteinExistence type="predicted"/>
<reference evidence="1 5" key="1">
    <citation type="submission" date="2020-07" db="EMBL/GenBank/DDBJ databases">
        <title>A pangenomic view of the genus Pectobacterium provides insights into genome organization, phylogeny, and virulence.</title>
        <authorList>
            <person name="Jonkheer E."/>
            <person name="Brankovics B."/>
            <person name="Houwers I."/>
            <person name="Van Der Wolf J."/>
            <person name="Bonants P."/>
            <person name="Vreeburg R."/>
            <person name="Bollema R."/>
            <person name="De Haan J."/>
            <person name="Berke L."/>
            <person name="De Ridder D."/>
            <person name="Smit S."/>
            <person name="Van Der Lee T.A.J."/>
        </authorList>
    </citation>
    <scope>NUCLEOTIDE SEQUENCE [LARGE SCALE GENOMIC DNA]</scope>
    <source>
        <strain evidence="1 5">NAK:384</strain>
    </source>
</reference>
<dbReference type="AlphaFoldDB" id="A0A3S0Y1L8"/>
<reference evidence="3 4" key="2">
    <citation type="submission" date="2020-11" db="EMBL/GenBank/DDBJ databases">
        <title>Complete genome sequence of Pectobacterium brasiliense strain F126.</title>
        <authorList>
            <person name="Miroshnikov K."/>
            <person name="Vo T.N.H."/>
            <person name="Khodykina M.V."/>
            <person name="Kabanova A.P."/>
            <person name="Shneider M."/>
            <person name="Korzhenkov A."/>
            <person name="Toschakov S.V."/>
            <person name="Miroshnikov K.A."/>
            <person name="Ignatov A.N."/>
            <person name="Mikhailova Y.V."/>
            <person name="Shelenkov A."/>
            <person name="Yanushevich Y.G."/>
            <person name="Evseev P.V."/>
        </authorList>
    </citation>
    <scope>NUCLEOTIDE SEQUENCE [LARGE SCALE GENOMIC DNA]</scope>
    <source>
        <strain evidence="3 4">F126</strain>
    </source>
</reference>
<keyword evidence="5" id="KW-1185">Reference proteome</keyword>
<dbReference type="EMBL" id="CP065031">
    <property type="protein sequence ID" value="QPK23946.1"/>
    <property type="molecule type" value="Genomic_DNA"/>
</dbReference>
<evidence type="ECO:0000313" key="1">
    <source>
        <dbReference type="EMBL" id="MBN3105985.1"/>
    </source>
</evidence>
<dbReference type="Proteomes" id="UP001269968">
    <property type="component" value="Unassembled WGS sequence"/>
</dbReference>
<evidence type="ECO:0000313" key="5">
    <source>
        <dbReference type="Proteomes" id="UP000762586"/>
    </source>
</evidence>
<dbReference type="EMBL" id="JACGET010000011">
    <property type="protein sequence ID" value="MBN3105985.1"/>
    <property type="molecule type" value="Genomic_DNA"/>
</dbReference>
<dbReference type="Proteomes" id="UP000762586">
    <property type="component" value="Unassembled WGS sequence"/>
</dbReference>
<evidence type="ECO:0000313" key="4">
    <source>
        <dbReference type="Proteomes" id="UP000269351"/>
    </source>
</evidence>
<evidence type="ECO:0000313" key="3">
    <source>
        <dbReference type="EMBL" id="QPK23946.1"/>
    </source>
</evidence>
<protein>
    <submittedName>
        <fullName evidence="3">Uncharacterized protein</fullName>
    </submittedName>
</protein>
<name>A0A3S0Y1L8_9GAMM</name>
<dbReference type="RefSeq" id="WP_155121814.1">
    <property type="nucleotide sequence ID" value="NZ_BSWF01000001.1"/>
</dbReference>
<organism evidence="3 4">
    <name type="scientific">Pectobacterium brasiliense</name>
    <dbReference type="NCBI Taxonomy" id="180957"/>
    <lineage>
        <taxon>Bacteria</taxon>
        <taxon>Pseudomonadati</taxon>
        <taxon>Pseudomonadota</taxon>
        <taxon>Gammaproteobacteria</taxon>
        <taxon>Enterobacterales</taxon>
        <taxon>Pectobacteriaceae</taxon>
        <taxon>Pectobacterium</taxon>
    </lineage>
</organism>
<dbReference type="Proteomes" id="UP000269351">
    <property type="component" value="Chromosome"/>
</dbReference>
<reference evidence="2" key="3">
    <citation type="submission" date="2023-11" db="EMBL/GenBank/DDBJ databases">
        <title>Comparative genomics revealed phylogeny of phytopathogenic Pectobacterium aroidearum based on whole-genome sequencing and function of putative horizontal acquire islands in P. aroidearum PccS1.</title>
        <authorList>
            <person name="Fan J."/>
            <person name="Yang L."/>
        </authorList>
    </citation>
    <scope>NUCLEOTIDE SEQUENCE</scope>
    <source>
        <strain evidence="2">NJAU140</strain>
    </source>
</reference>